<dbReference type="Pfam" id="PF25310">
    <property type="entry name" value="VG15"/>
    <property type="match status" value="1"/>
</dbReference>
<dbReference type="InterPro" id="IPR057369">
    <property type="entry name" value="VG15"/>
</dbReference>
<feature type="region of interest" description="Disordered" evidence="1">
    <location>
        <begin position="306"/>
        <end position="325"/>
    </location>
</feature>
<accession>A0A8S5V2S3</accession>
<organism evidence="2">
    <name type="scientific">Siphoviridae sp. ct6YY1</name>
    <dbReference type="NCBI Taxonomy" id="2825343"/>
    <lineage>
        <taxon>Viruses</taxon>
        <taxon>Duplodnaviria</taxon>
        <taxon>Heunggongvirae</taxon>
        <taxon>Uroviricota</taxon>
        <taxon>Caudoviricetes</taxon>
    </lineage>
</organism>
<evidence type="ECO:0000256" key="1">
    <source>
        <dbReference type="SAM" id="MobiDB-lite"/>
    </source>
</evidence>
<name>A0A8S5V2S3_9CAUD</name>
<evidence type="ECO:0000313" key="2">
    <source>
        <dbReference type="EMBL" id="DAG01056.1"/>
    </source>
</evidence>
<proteinExistence type="predicted"/>
<protein>
    <submittedName>
        <fullName evidence="2">Minor capsid protein 2</fullName>
    </submittedName>
</protein>
<reference evidence="2" key="1">
    <citation type="journal article" date="2021" name="Proc. Natl. Acad. Sci. U.S.A.">
        <title>A Catalog of Tens of Thousands of Viruses from Human Metagenomes Reveals Hidden Associations with Chronic Diseases.</title>
        <authorList>
            <person name="Tisza M.J."/>
            <person name="Buck C.B."/>
        </authorList>
    </citation>
    <scope>NUCLEOTIDE SEQUENCE</scope>
    <source>
        <strain evidence="2">Ct6YY1</strain>
    </source>
</reference>
<dbReference type="EMBL" id="BK016186">
    <property type="protein sequence ID" value="DAG01056.1"/>
    <property type="molecule type" value="Genomic_DNA"/>
</dbReference>
<sequence>MEGAEATEQHRLAQVALTAYVVSNVREAFTAEVDADDISGSFAGFVRRVLPLLLRSRRASRRLSEDYLREFREAELQAVVKRKKLRPPAGDPLSVPVSRLRDALEAPADGGDLSRVLPAADEVTRQLYVNGAAVVKRRIKDGKPVDEALRVGETVVASTAAKMVGDGGRAVIEDEVTNRRNGAIGYCRVPDADPCPFCAMLASRGAVYRLDAFVESNGIFAGDGKFKVHNGCDCTLEPVYGRRVTDLPAGVDKLAKEWADIASGRDDPFAYWRRFKESGTLPGDERSGSLGTDDVYLRSAKQLGRERKRGDLRGTSKKKVSKMDRGQRLELMREQQKRLEGLKSHLAELEARGMSTEEPGPARYVAQRIKTVRHSIVTLSETLY</sequence>